<keyword evidence="1" id="KW-0436">Ligase</keyword>
<name>A0ABZ0UXX7_9RICK</name>
<dbReference type="InterPro" id="IPR003837">
    <property type="entry name" value="GatC"/>
</dbReference>
<dbReference type="EC" id="6.3.5.-" evidence="1"/>
<dbReference type="Proteomes" id="UP001326613">
    <property type="component" value="Chromosome"/>
</dbReference>
<reference evidence="2 3" key="1">
    <citation type="submission" date="2022-10" db="EMBL/GenBank/DDBJ databases">
        <title>Host association and intracellularity evolved multiple times independently in the Rickettsiales.</title>
        <authorList>
            <person name="Castelli M."/>
            <person name="Nardi T."/>
            <person name="Gammuto L."/>
            <person name="Bellinzona G."/>
            <person name="Sabaneyeva E."/>
            <person name="Potekhin A."/>
            <person name="Serra V."/>
            <person name="Petroni G."/>
            <person name="Sassera D."/>
        </authorList>
    </citation>
    <scope>NUCLEOTIDE SEQUENCE [LARGE SCALE GENOMIC DNA]</scope>
    <source>
        <strain evidence="2 3">Kr 154-4</strain>
    </source>
</reference>
<evidence type="ECO:0000313" key="2">
    <source>
        <dbReference type="EMBL" id="WPY00914.1"/>
    </source>
</evidence>
<comment type="subunit">
    <text evidence="1">Heterotrimer of A, B and C subunits.</text>
</comment>
<keyword evidence="1" id="KW-0648">Protein biosynthesis</keyword>
<dbReference type="HAMAP" id="MF_00122">
    <property type="entry name" value="GatC"/>
    <property type="match status" value="1"/>
</dbReference>
<proteinExistence type="inferred from homology"/>
<gene>
    <name evidence="1" type="primary">gatC</name>
    <name evidence="2" type="ORF">Trichorick_00804</name>
</gene>
<evidence type="ECO:0000256" key="1">
    <source>
        <dbReference type="HAMAP-Rule" id="MF_00122"/>
    </source>
</evidence>
<organism evidence="2 3">
    <name type="scientific">Candidatus Trichorickettsia mobilis</name>
    <dbReference type="NCBI Taxonomy" id="1346319"/>
    <lineage>
        <taxon>Bacteria</taxon>
        <taxon>Pseudomonadati</taxon>
        <taxon>Pseudomonadota</taxon>
        <taxon>Alphaproteobacteria</taxon>
        <taxon>Rickettsiales</taxon>
        <taxon>Rickettsiaceae</taxon>
        <taxon>Rickettsieae</taxon>
        <taxon>Candidatus Trichorickettsia</taxon>
    </lineage>
</organism>
<keyword evidence="1" id="KW-0547">Nucleotide-binding</keyword>
<accession>A0ABZ0UXX7</accession>
<dbReference type="PANTHER" id="PTHR15004">
    <property type="entry name" value="GLUTAMYL-TRNA(GLN) AMIDOTRANSFERASE SUBUNIT C, MITOCHONDRIAL"/>
    <property type="match status" value="1"/>
</dbReference>
<dbReference type="NCBIfam" id="TIGR00135">
    <property type="entry name" value="gatC"/>
    <property type="match status" value="1"/>
</dbReference>
<keyword evidence="3" id="KW-1185">Reference proteome</keyword>
<comment type="similarity">
    <text evidence="1">Belongs to the GatC family.</text>
</comment>
<dbReference type="SUPFAM" id="SSF141000">
    <property type="entry name" value="Glu-tRNAGln amidotransferase C subunit"/>
    <property type="match status" value="1"/>
</dbReference>
<dbReference type="Gene3D" id="1.10.20.60">
    <property type="entry name" value="Glu-tRNAGln amidotransferase C subunit, N-terminal domain"/>
    <property type="match status" value="1"/>
</dbReference>
<dbReference type="InterPro" id="IPR036113">
    <property type="entry name" value="Asp/Glu-ADT_sf_sub_c"/>
</dbReference>
<dbReference type="Pfam" id="PF02686">
    <property type="entry name" value="GatC"/>
    <property type="match status" value="1"/>
</dbReference>
<evidence type="ECO:0000313" key="3">
    <source>
        <dbReference type="Proteomes" id="UP001326613"/>
    </source>
</evidence>
<comment type="function">
    <text evidence="1">Allows the formation of correctly charged Asn-tRNA(Asn) or Gln-tRNA(Gln) through the transamidation of misacylated Asp-tRNA(Asn) or Glu-tRNA(Gln) in organisms which lack either or both of asparaginyl-tRNA or glutaminyl-tRNA synthetases. The reaction takes place in the presence of glutamine and ATP through an activated phospho-Asp-tRNA(Asn) or phospho-Glu-tRNA(Gln).</text>
</comment>
<keyword evidence="1" id="KW-0067">ATP-binding</keyword>
<protein>
    <recommendedName>
        <fullName evidence="1">Aspartyl/glutamyl-tRNA(Asn/Gln) amidotransferase subunit C</fullName>
        <shortName evidence="1">Asp/Glu-ADT subunit C</shortName>
        <ecNumber evidence="1">6.3.5.-</ecNumber>
    </recommendedName>
</protein>
<dbReference type="RefSeq" id="WP_323737739.1">
    <property type="nucleotide sequence ID" value="NZ_CP112932.1"/>
</dbReference>
<dbReference type="EMBL" id="CP112932">
    <property type="protein sequence ID" value="WPY00914.1"/>
    <property type="molecule type" value="Genomic_DNA"/>
</dbReference>
<sequence>MITPNDVTKIAKLAKLHFTTDEITNFAKELTEIMEMIDTLNEVDCSNITPLTSACDITPRMRQDVVTSASIADELFANVPDNNANFAKEIKCYIVPKILE</sequence>
<comment type="catalytic activity">
    <reaction evidence="1">
        <text>L-aspartyl-tRNA(Asn) + L-glutamine + ATP + H2O = L-asparaginyl-tRNA(Asn) + L-glutamate + ADP + phosphate + 2 H(+)</text>
        <dbReference type="Rhea" id="RHEA:14513"/>
        <dbReference type="Rhea" id="RHEA-COMP:9674"/>
        <dbReference type="Rhea" id="RHEA-COMP:9677"/>
        <dbReference type="ChEBI" id="CHEBI:15377"/>
        <dbReference type="ChEBI" id="CHEBI:15378"/>
        <dbReference type="ChEBI" id="CHEBI:29985"/>
        <dbReference type="ChEBI" id="CHEBI:30616"/>
        <dbReference type="ChEBI" id="CHEBI:43474"/>
        <dbReference type="ChEBI" id="CHEBI:58359"/>
        <dbReference type="ChEBI" id="CHEBI:78515"/>
        <dbReference type="ChEBI" id="CHEBI:78516"/>
        <dbReference type="ChEBI" id="CHEBI:456216"/>
    </reaction>
</comment>
<dbReference type="PANTHER" id="PTHR15004:SF0">
    <property type="entry name" value="GLUTAMYL-TRNA(GLN) AMIDOTRANSFERASE SUBUNIT C, MITOCHONDRIAL"/>
    <property type="match status" value="1"/>
</dbReference>
<comment type="catalytic activity">
    <reaction evidence="1">
        <text>L-glutamyl-tRNA(Gln) + L-glutamine + ATP + H2O = L-glutaminyl-tRNA(Gln) + L-glutamate + ADP + phosphate + H(+)</text>
        <dbReference type="Rhea" id="RHEA:17521"/>
        <dbReference type="Rhea" id="RHEA-COMP:9681"/>
        <dbReference type="Rhea" id="RHEA-COMP:9684"/>
        <dbReference type="ChEBI" id="CHEBI:15377"/>
        <dbReference type="ChEBI" id="CHEBI:15378"/>
        <dbReference type="ChEBI" id="CHEBI:29985"/>
        <dbReference type="ChEBI" id="CHEBI:30616"/>
        <dbReference type="ChEBI" id="CHEBI:43474"/>
        <dbReference type="ChEBI" id="CHEBI:58359"/>
        <dbReference type="ChEBI" id="CHEBI:78520"/>
        <dbReference type="ChEBI" id="CHEBI:78521"/>
        <dbReference type="ChEBI" id="CHEBI:456216"/>
    </reaction>
</comment>